<evidence type="ECO:0000256" key="1">
    <source>
        <dbReference type="SAM" id="MobiDB-lite"/>
    </source>
</evidence>
<dbReference type="EMBL" id="KI913241">
    <property type="protein sequence ID" value="ETV65282.1"/>
    <property type="molecule type" value="Genomic_DNA"/>
</dbReference>
<feature type="region of interest" description="Disordered" evidence="1">
    <location>
        <begin position="135"/>
        <end position="165"/>
    </location>
</feature>
<sequence length="187" mass="21189">MYVCQSAKCLEQQEAAQTFGIAVRGLHSLLSTTRLERERHFEQLNVVTIARIIRELRGSYQKRKSSSRSRCAQEGAIRNLPVEANADATNTDTGHHHRYKYVQGNYATLHSHREQSRARMYPECNHLAFPDPNFSCSHHTPRHPQPSTADQASPPEWLQPDASSGCQELRVCPSWQRNTPPMPVSGT</sequence>
<accession>W4FCQ6</accession>
<gene>
    <name evidence="2" type="ORF">H257_17937</name>
</gene>
<dbReference type="RefSeq" id="XP_009845208.1">
    <property type="nucleotide sequence ID" value="XM_009846906.1"/>
</dbReference>
<name>W4FCQ6_APHAT</name>
<dbReference type="AlphaFoldDB" id="W4FCQ6"/>
<proteinExistence type="predicted"/>
<reference evidence="2" key="1">
    <citation type="submission" date="2013-12" db="EMBL/GenBank/DDBJ databases">
        <title>The Genome Sequence of Aphanomyces astaci APO3.</title>
        <authorList>
            <consortium name="The Broad Institute Genomics Platform"/>
            <person name="Russ C."/>
            <person name="Tyler B."/>
            <person name="van West P."/>
            <person name="Dieguez-Uribeondo J."/>
            <person name="Young S.K."/>
            <person name="Zeng Q."/>
            <person name="Gargeya S."/>
            <person name="Fitzgerald M."/>
            <person name="Abouelleil A."/>
            <person name="Alvarado L."/>
            <person name="Chapman S.B."/>
            <person name="Gainer-Dewar J."/>
            <person name="Goldberg J."/>
            <person name="Griggs A."/>
            <person name="Gujja S."/>
            <person name="Hansen M."/>
            <person name="Howarth C."/>
            <person name="Imamovic A."/>
            <person name="Ireland A."/>
            <person name="Larimer J."/>
            <person name="McCowan C."/>
            <person name="Murphy C."/>
            <person name="Pearson M."/>
            <person name="Poon T.W."/>
            <person name="Priest M."/>
            <person name="Roberts A."/>
            <person name="Saif S."/>
            <person name="Shea T."/>
            <person name="Sykes S."/>
            <person name="Wortman J."/>
            <person name="Nusbaum C."/>
            <person name="Birren B."/>
        </authorList>
    </citation>
    <scope>NUCLEOTIDE SEQUENCE [LARGE SCALE GENOMIC DNA]</scope>
    <source>
        <strain evidence="2">APO3</strain>
    </source>
</reference>
<evidence type="ECO:0000313" key="2">
    <source>
        <dbReference type="EMBL" id="ETV65282.1"/>
    </source>
</evidence>
<dbReference type="GeneID" id="20819933"/>
<organism evidence="2">
    <name type="scientific">Aphanomyces astaci</name>
    <name type="common">Crayfish plague agent</name>
    <dbReference type="NCBI Taxonomy" id="112090"/>
    <lineage>
        <taxon>Eukaryota</taxon>
        <taxon>Sar</taxon>
        <taxon>Stramenopiles</taxon>
        <taxon>Oomycota</taxon>
        <taxon>Saprolegniomycetes</taxon>
        <taxon>Saprolegniales</taxon>
        <taxon>Verrucalvaceae</taxon>
        <taxon>Aphanomyces</taxon>
    </lineage>
</organism>
<protein>
    <submittedName>
        <fullName evidence="2">Uncharacterized protein</fullName>
    </submittedName>
</protein>
<dbReference type="VEuPathDB" id="FungiDB:H257_17937"/>